<sequence length="467" mass="47383">MKYTIAFITIVSISATWAIKAKVEDPKDKREAAVGYASPGHSSQAYSFQAPAQGHEDASSISIGAGYSVGGGKPTYSFANQISGAPYQIPSEGLPASGHAALQLAPITLQPSHGLVSNDLSQLMSQLSQGINSGAISLPSGGQGAVYQFGGQSAHGGQEFAFPQFAYSSPNMQQYTLGEQAQPAVPSYASGTKGLGSYSSTGPVLFSPESHSNQGSQNYAVPSGGHSVSEGALSYADAGQSVPSYSLGSSGHSYGGSLKAYAGGHGVPVKTSFKPSAFLGSVQSEGHGLSGSYAAPSFGNYQSGGLSLGAHGHGASFGSLGGLSGASPKYVSQSYLPAKSEGLGSLESIASAFSTSGQLGHSSHGPSHGFPSSAYSSSNVHSASAHTPQYYVSSSKHAPGGSFGSGSVSYKGPISGHSSLNSFSSGPKYSFGGQSSRYLPAKDSHGAYSETSYNTIKYSEELKPRIH</sequence>
<feature type="chain" id="PRO_5043393276" evidence="2">
    <location>
        <begin position="19"/>
        <end position="467"/>
    </location>
</feature>
<dbReference type="Proteomes" id="UP001497472">
    <property type="component" value="Unassembled WGS sequence"/>
</dbReference>
<organism evidence="3 4">
    <name type="scientific">Leptosia nina</name>
    <dbReference type="NCBI Taxonomy" id="320188"/>
    <lineage>
        <taxon>Eukaryota</taxon>
        <taxon>Metazoa</taxon>
        <taxon>Ecdysozoa</taxon>
        <taxon>Arthropoda</taxon>
        <taxon>Hexapoda</taxon>
        <taxon>Insecta</taxon>
        <taxon>Pterygota</taxon>
        <taxon>Neoptera</taxon>
        <taxon>Endopterygota</taxon>
        <taxon>Lepidoptera</taxon>
        <taxon>Glossata</taxon>
        <taxon>Ditrysia</taxon>
        <taxon>Papilionoidea</taxon>
        <taxon>Pieridae</taxon>
        <taxon>Pierinae</taxon>
        <taxon>Leptosia</taxon>
    </lineage>
</organism>
<evidence type="ECO:0000313" key="3">
    <source>
        <dbReference type="EMBL" id="CAK1543034.1"/>
    </source>
</evidence>
<feature type="compositionally biased region" description="Polar residues" evidence="1">
    <location>
        <begin position="209"/>
        <end position="220"/>
    </location>
</feature>
<dbReference type="EMBL" id="CAVLEF010000004">
    <property type="protein sequence ID" value="CAK1543034.1"/>
    <property type="molecule type" value="Genomic_DNA"/>
</dbReference>
<evidence type="ECO:0000256" key="2">
    <source>
        <dbReference type="SAM" id="SignalP"/>
    </source>
</evidence>
<feature type="region of interest" description="Disordered" evidence="1">
    <location>
        <begin position="200"/>
        <end position="225"/>
    </location>
</feature>
<reference evidence="3 4" key="1">
    <citation type="submission" date="2023-11" db="EMBL/GenBank/DDBJ databases">
        <authorList>
            <person name="Okamura Y."/>
        </authorList>
    </citation>
    <scope>NUCLEOTIDE SEQUENCE [LARGE SCALE GENOMIC DNA]</scope>
</reference>
<keyword evidence="2" id="KW-0732">Signal</keyword>
<feature type="signal peptide" evidence="2">
    <location>
        <begin position="1"/>
        <end position="18"/>
    </location>
</feature>
<dbReference type="AlphaFoldDB" id="A0AAV1J3N7"/>
<gene>
    <name evidence="3" type="ORF">LNINA_LOCUS2874</name>
</gene>
<feature type="region of interest" description="Disordered" evidence="1">
    <location>
        <begin position="357"/>
        <end position="378"/>
    </location>
</feature>
<comment type="caution">
    <text evidence="3">The sequence shown here is derived from an EMBL/GenBank/DDBJ whole genome shotgun (WGS) entry which is preliminary data.</text>
</comment>
<protein>
    <submittedName>
        <fullName evidence="3">Uncharacterized protein</fullName>
    </submittedName>
</protein>
<name>A0AAV1J3N7_9NEOP</name>
<keyword evidence="4" id="KW-1185">Reference proteome</keyword>
<proteinExistence type="predicted"/>
<evidence type="ECO:0000313" key="4">
    <source>
        <dbReference type="Proteomes" id="UP001497472"/>
    </source>
</evidence>
<accession>A0AAV1J3N7</accession>
<evidence type="ECO:0000256" key="1">
    <source>
        <dbReference type="SAM" id="MobiDB-lite"/>
    </source>
</evidence>
<feature type="compositionally biased region" description="Low complexity" evidence="1">
    <location>
        <begin position="360"/>
        <end position="378"/>
    </location>
</feature>